<keyword evidence="5 12" id="KW-0285">Flavoprotein</keyword>
<keyword evidence="14" id="KW-1185">Reference proteome</keyword>
<evidence type="ECO:0000256" key="4">
    <source>
        <dbReference type="ARBA" id="ARBA00022605"/>
    </source>
</evidence>
<dbReference type="SUPFAM" id="SSF51730">
    <property type="entry name" value="FAD-linked oxidoreductase"/>
    <property type="match status" value="1"/>
</dbReference>
<comment type="similarity">
    <text evidence="3 12">Belongs to the methylenetetrahydrofolate reductase family.</text>
</comment>
<protein>
    <recommendedName>
        <fullName evidence="12">Methylenetetrahydrofolate reductase</fullName>
        <ecNumber evidence="12">1.5.1.54</ecNumber>
    </recommendedName>
</protein>
<dbReference type="EC" id="1.5.1.54" evidence="12"/>
<dbReference type="GO" id="GO:0071949">
    <property type="term" value="F:FAD binding"/>
    <property type="evidence" value="ECO:0007669"/>
    <property type="project" value="TreeGrafter"/>
</dbReference>
<comment type="pathway">
    <text evidence="2 12">One-carbon metabolism; tetrahydrofolate interconversion.</text>
</comment>
<keyword evidence="7 12" id="KW-0560">Oxidoreductase</keyword>
<evidence type="ECO:0000256" key="5">
    <source>
        <dbReference type="ARBA" id="ARBA00022630"/>
    </source>
</evidence>
<dbReference type="InterPro" id="IPR004620">
    <property type="entry name" value="MTHF_reductase_bac"/>
</dbReference>
<comment type="catalytic activity">
    <reaction evidence="11">
        <text>(6S)-5-methyl-5,6,7,8-tetrahydrofolate + NAD(+) = (6R)-5,10-methylene-5,6,7,8-tetrahydrofolate + NADH + H(+)</text>
        <dbReference type="Rhea" id="RHEA:19821"/>
        <dbReference type="ChEBI" id="CHEBI:15378"/>
        <dbReference type="ChEBI" id="CHEBI:15636"/>
        <dbReference type="ChEBI" id="CHEBI:18608"/>
        <dbReference type="ChEBI" id="CHEBI:57540"/>
        <dbReference type="ChEBI" id="CHEBI:57945"/>
        <dbReference type="EC" id="1.5.1.54"/>
    </reaction>
    <physiologicalReaction direction="right-to-left" evidence="11">
        <dbReference type="Rhea" id="RHEA:19823"/>
    </physiologicalReaction>
</comment>
<comment type="cofactor">
    <cofactor evidence="1 12">
        <name>FAD</name>
        <dbReference type="ChEBI" id="CHEBI:57692"/>
    </cofactor>
</comment>
<reference evidence="13 14" key="1">
    <citation type="submission" date="2017-06" db="EMBL/GenBank/DDBJ databases">
        <title>Draft genome sequence of anaerobic fermentative bacterium Anaeromicrobium sediminis DY2726D isolated from West Pacific Ocean sediments.</title>
        <authorList>
            <person name="Zeng X."/>
        </authorList>
    </citation>
    <scope>NUCLEOTIDE SEQUENCE [LARGE SCALE GENOMIC DNA]</scope>
    <source>
        <strain evidence="13 14">DY2726D</strain>
    </source>
</reference>
<evidence type="ECO:0000256" key="7">
    <source>
        <dbReference type="ARBA" id="ARBA00023002"/>
    </source>
</evidence>
<keyword evidence="8" id="KW-0520">NAD</keyword>
<dbReference type="GO" id="GO:0009086">
    <property type="term" value="P:methionine biosynthetic process"/>
    <property type="evidence" value="ECO:0007669"/>
    <property type="project" value="UniProtKB-KW"/>
</dbReference>
<name>A0A267MH27_9FIRM</name>
<evidence type="ECO:0000256" key="2">
    <source>
        <dbReference type="ARBA" id="ARBA00004777"/>
    </source>
</evidence>
<gene>
    <name evidence="13" type="primary">metF</name>
    <name evidence="13" type="ORF">CCE28_17335</name>
</gene>
<evidence type="ECO:0000256" key="3">
    <source>
        <dbReference type="ARBA" id="ARBA00006743"/>
    </source>
</evidence>
<dbReference type="GO" id="GO:0106312">
    <property type="term" value="F:methylenetetrahydrofolate reductase (NADH) activity"/>
    <property type="evidence" value="ECO:0007669"/>
    <property type="project" value="UniProtKB-EC"/>
</dbReference>
<keyword evidence="6 12" id="KW-0274">FAD</keyword>
<evidence type="ECO:0000256" key="6">
    <source>
        <dbReference type="ARBA" id="ARBA00022827"/>
    </source>
</evidence>
<proteinExistence type="inferred from homology"/>
<dbReference type="InterPro" id="IPR003171">
    <property type="entry name" value="Mehydrof_redctse-like"/>
</dbReference>
<sequence length="298" mass="33691">MKIKNLFNQKRPVISFEIFPPKKSSSIDTIYKTIDGLAELKPDYISVTYGAGGSGEENKTLEIASIVKNKYNIEALAHLTCISSTKDEIDSVLRELKENNIENILALRGDLPNDPNFKFPDPLHYRYGSDLVKHIKKNGEFSIGGACYPEGHIENDNMDNDIENLIRKINYGTDFLITQLFFENNNFYKFHEDLVKKGVNIPIQAGIMPVTNKKQVERIVSLCGSYIPPKFMKIMNKYEHNKEALMEAGICYATEQIIDLLSSGIDGIHIYTMNKPEIAHRITKNIGCVVKALNEKAV</sequence>
<evidence type="ECO:0000256" key="8">
    <source>
        <dbReference type="ARBA" id="ARBA00023027"/>
    </source>
</evidence>
<dbReference type="Pfam" id="PF02219">
    <property type="entry name" value="MTHFR"/>
    <property type="match status" value="1"/>
</dbReference>
<dbReference type="Gene3D" id="3.20.20.220">
    <property type="match status" value="1"/>
</dbReference>
<keyword evidence="9" id="KW-0486">Methionine biosynthesis</keyword>
<organism evidence="13 14">
    <name type="scientific">Anaeromicrobium sediminis</name>
    <dbReference type="NCBI Taxonomy" id="1478221"/>
    <lineage>
        <taxon>Bacteria</taxon>
        <taxon>Bacillati</taxon>
        <taxon>Bacillota</taxon>
        <taxon>Clostridia</taxon>
        <taxon>Peptostreptococcales</taxon>
        <taxon>Thermotaleaceae</taxon>
        <taxon>Anaeromicrobium</taxon>
    </lineage>
</organism>
<evidence type="ECO:0000256" key="1">
    <source>
        <dbReference type="ARBA" id="ARBA00001974"/>
    </source>
</evidence>
<evidence type="ECO:0000256" key="9">
    <source>
        <dbReference type="ARBA" id="ARBA00023167"/>
    </source>
</evidence>
<evidence type="ECO:0000256" key="10">
    <source>
        <dbReference type="ARBA" id="ARBA00034478"/>
    </source>
</evidence>
<dbReference type="AlphaFoldDB" id="A0A267MH27"/>
<dbReference type="RefSeq" id="WP_095134993.1">
    <property type="nucleotide sequence ID" value="NZ_NIBG01000020.1"/>
</dbReference>
<evidence type="ECO:0000313" key="14">
    <source>
        <dbReference type="Proteomes" id="UP000216024"/>
    </source>
</evidence>
<comment type="pathway">
    <text evidence="10">Amino-acid biosynthesis; L-methionine biosynthesis via de novo pathway.</text>
</comment>
<dbReference type="GO" id="GO:0005829">
    <property type="term" value="C:cytosol"/>
    <property type="evidence" value="ECO:0007669"/>
    <property type="project" value="InterPro"/>
</dbReference>
<dbReference type="Proteomes" id="UP000216024">
    <property type="component" value="Unassembled WGS sequence"/>
</dbReference>
<dbReference type="UniPathway" id="UPA00193"/>
<evidence type="ECO:0000313" key="13">
    <source>
        <dbReference type="EMBL" id="PAB58100.1"/>
    </source>
</evidence>
<evidence type="ECO:0000256" key="12">
    <source>
        <dbReference type="RuleBase" id="RU003862"/>
    </source>
</evidence>
<dbReference type="EMBL" id="NIBG01000020">
    <property type="protein sequence ID" value="PAB58100.1"/>
    <property type="molecule type" value="Genomic_DNA"/>
</dbReference>
<dbReference type="GO" id="GO:0035999">
    <property type="term" value="P:tetrahydrofolate interconversion"/>
    <property type="evidence" value="ECO:0007669"/>
    <property type="project" value="UniProtKB-UniPathway"/>
</dbReference>
<dbReference type="PANTHER" id="PTHR45754">
    <property type="entry name" value="METHYLENETETRAHYDROFOLATE REDUCTASE"/>
    <property type="match status" value="1"/>
</dbReference>
<accession>A0A267MH27</accession>
<dbReference type="NCBIfam" id="TIGR00676">
    <property type="entry name" value="fadh2"/>
    <property type="match status" value="1"/>
</dbReference>
<dbReference type="InterPro" id="IPR029041">
    <property type="entry name" value="FAD-linked_oxidoreductase-like"/>
</dbReference>
<dbReference type="CDD" id="cd00537">
    <property type="entry name" value="MTHFR"/>
    <property type="match status" value="1"/>
</dbReference>
<keyword evidence="4" id="KW-0028">Amino-acid biosynthesis</keyword>
<evidence type="ECO:0000256" key="11">
    <source>
        <dbReference type="ARBA" id="ARBA00048628"/>
    </source>
</evidence>
<dbReference type="OrthoDB" id="9812555at2"/>
<dbReference type="PANTHER" id="PTHR45754:SF3">
    <property type="entry name" value="METHYLENETETRAHYDROFOLATE REDUCTASE (NADPH)"/>
    <property type="match status" value="1"/>
</dbReference>
<comment type="caution">
    <text evidence="13">The sequence shown here is derived from an EMBL/GenBank/DDBJ whole genome shotgun (WGS) entry which is preliminary data.</text>
</comment>